<dbReference type="EMBL" id="CALNXJ010000045">
    <property type="protein sequence ID" value="CAH3149219.1"/>
    <property type="molecule type" value="Genomic_DNA"/>
</dbReference>
<evidence type="ECO:0000313" key="1">
    <source>
        <dbReference type="EMBL" id="CAH3149219.1"/>
    </source>
</evidence>
<sequence length="73" mass="8380">MFLYHFFELFEHLHPSFSLVMYAVPSEGLLFSTSSSYIAVVAIDFGTTYSGFAFCFQPQEGRRRHPYEQSLGS</sequence>
<dbReference type="Proteomes" id="UP001159428">
    <property type="component" value="Unassembled WGS sequence"/>
</dbReference>
<reference evidence="1 2" key="1">
    <citation type="submission" date="2022-05" db="EMBL/GenBank/DDBJ databases">
        <authorList>
            <consortium name="Genoscope - CEA"/>
            <person name="William W."/>
        </authorList>
    </citation>
    <scope>NUCLEOTIDE SEQUENCE [LARGE SCALE GENOMIC DNA]</scope>
</reference>
<comment type="caution">
    <text evidence="1">The sequence shown here is derived from an EMBL/GenBank/DDBJ whole genome shotgun (WGS) entry which is preliminary data.</text>
</comment>
<organism evidence="1 2">
    <name type="scientific">Pocillopora meandrina</name>
    <dbReference type="NCBI Taxonomy" id="46732"/>
    <lineage>
        <taxon>Eukaryota</taxon>
        <taxon>Metazoa</taxon>
        <taxon>Cnidaria</taxon>
        <taxon>Anthozoa</taxon>
        <taxon>Hexacorallia</taxon>
        <taxon>Scleractinia</taxon>
        <taxon>Astrocoeniina</taxon>
        <taxon>Pocilloporidae</taxon>
        <taxon>Pocillopora</taxon>
    </lineage>
</organism>
<evidence type="ECO:0000313" key="2">
    <source>
        <dbReference type="Proteomes" id="UP001159428"/>
    </source>
</evidence>
<keyword evidence="2" id="KW-1185">Reference proteome</keyword>
<accession>A0AAU9XK86</accession>
<dbReference type="AlphaFoldDB" id="A0AAU9XK86"/>
<proteinExistence type="predicted"/>
<name>A0AAU9XK86_9CNID</name>
<gene>
    <name evidence="1" type="ORF">PMEA_00024052</name>
</gene>
<protein>
    <submittedName>
        <fullName evidence="1">Uncharacterized protein</fullName>
    </submittedName>
</protein>